<feature type="region of interest" description="Disordered" evidence="1">
    <location>
        <begin position="433"/>
        <end position="464"/>
    </location>
</feature>
<comment type="caution">
    <text evidence="5">The sequence shown here is derived from an EMBL/GenBank/DDBJ whole genome shotgun (WGS) entry which is preliminary data.</text>
</comment>
<feature type="transmembrane region" description="Helical" evidence="2">
    <location>
        <begin position="33"/>
        <end position="50"/>
    </location>
</feature>
<keyword evidence="6" id="KW-1185">Reference proteome</keyword>
<feature type="compositionally biased region" description="Basic and acidic residues" evidence="1">
    <location>
        <begin position="453"/>
        <end position="464"/>
    </location>
</feature>
<dbReference type="EMBL" id="BAABRO010000022">
    <property type="protein sequence ID" value="GAA5510385.1"/>
    <property type="molecule type" value="Genomic_DNA"/>
</dbReference>
<accession>A0ABP9W0S2</accession>
<feature type="transmembrane region" description="Helical" evidence="2">
    <location>
        <begin position="266"/>
        <end position="287"/>
    </location>
</feature>
<feature type="transmembrane region" description="Helical" evidence="2">
    <location>
        <begin position="307"/>
        <end position="325"/>
    </location>
</feature>
<dbReference type="Proteomes" id="UP001416858">
    <property type="component" value="Unassembled WGS sequence"/>
</dbReference>
<keyword evidence="2" id="KW-1133">Transmembrane helix</keyword>
<feature type="transmembrane region" description="Helical" evidence="2">
    <location>
        <begin position="59"/>
        <end position="77"/>
    </location>
</feature>
<keyword evidence="2" id="KW-0812">Transmembrane</keyword>
<feature type="transmembrane region" description="Helical" evidence="2">
    <location>
        <begin position="394"/>
        <end position="416"/>
    </location>
</feature>
<evidence type="ECO:0000256" key="2">
    <source>
        <dbReference type="SAM" id="Phobius"/>
    </source>
</evidence>
<dbReference type="Pfam" id="PF02308">
    <property type="entry name" value="MgtC"/>
    <property type="match status" value="1"/>
</dbReference>
<feature type="transmembrane region" description="Helical" evidence="2">
    <location>
        <begin position="332"/>
        <end position="354"/>
    </location>
</feature>
<feature type="transmembrane region" description="Helical" evidence="2">
    <location>
        <begin position="202"/>
        <end position="223"/>
    </location>
</feature>
<organism evidence="5 6">
    <name type="scientific">Novipirellula caenicola</name>
    <dbReference type="NCBI Taxonomy" id="1536901"/>
    <lineage>
        <taxon>Bacteria</taxon>
        <taxon>Pseudomonadati</taxon>
        <taxon>Planctomycetota</taxon>
        <taxon>Planctomycetia</taxon>
        <taxon>Pirellulales</taxon>
        <taxon>Pirellulaceae</taxon>
        <taxon>Novipirellula</taxon>
    </lineage>
</organism>
<evidence type="ECO:0000313" key="6">
    <source>
        <dbReference type="Proteomes" id="UP001416858"/>
    </source>
</evidence>
<feature type="transmembrane region" description="Helical" evidence="2">
    <location>
        <begin position="147"/>
        <end position="163"/>
    </location>
</feature>
<reference evidence="5 6" key="1">
    <citation type="submission" date="2024-02" db="EMBL/GenBank/DDBJ databases">
        <title>Rhodopirellula caenicola NBRC 110016.</title>
        <authorList>
            <person name="Ichikawa N."/>
            <person name="Katano-Makiyama Y."/>
            <person name="Hidaka K."/>
        </authorList>
    </citation>
    <scope>NUCLEOTIDE SEQUENCE [LARGE SCALE GENOMIC DNA]</scope>
    <source>
        <strain evidence="5 6">NBRC 110016</strain>
    </source>
</reference>
<protein>
    <recommendedName>
        <fullName evidence="7">MgtC family protein</fullName>
    </recommendedName>
</protein>
<evidence type="ECO:0000259" key="3">
    <source>
        <dbReference type="Pfam" id="PF02308"/>
    </source>
</evidence>
<evidence type="ECO:0008006" key="7">
    <source>
        <dbReference type="Google" id="ProtNLM"/>
    </source>
</evidence>
<evidence type="ECO:0000256" key="1">
    <source>
        <dbReference type="SAM" id="MobiDB-lite"/>
    </source>
</evidence>
<keyword evidence="2" id="KW-0472">Membrane</keyword>
<dbReference type="InterPro" id="IPR049177">
    <property type="entry name" value="MgtC_SapB_SrpB_YhiD_N"/>
</dbReference>
<evidence type="ECO:0000313" key="5">
    <source>
        <dbReference type="EMBL" id="GAA5510385.1"/>
    </source>
</evidence>
<dbReference type="Pfam" id="PF13194">
    <property type="entry name" value="DUF4010"/>
    <property type="match status" value="1"/>
</dbReference>
<name>A0ABP9W0S2_9BACT</name>
<sequence length="464" mass="49104">MNFEVYQAIAISLGLGLLVGLQRQWSESEIAGIRTFPLITLLGTFCGLLGEQASAENHLGWLVAAGLISVAIVLAIANVAKIGAGEFDFGMTTEMAALLMCVVGVAVGVGLYGPAIVTSGIAAVLLHWKKRLHAMVVRMGENEIRSVIHLALIGLVILPVLPNETFGPYDVLNPYSIWRMVVLIVGISMVAYVAFRLVGPRAGAVLGGVLGGLISSTATTVSYARQAKRGGDANAMAALVIVIASTIVNVRVLFEIAVVAPALLRVAALPLLAMLLLMTVECVVLFIPLRKQATQPPKHDNPAQLKPAIVFGVLYAVVLFIVAAAKDLFGSGALYGIAMISGLTDVDAITLSTAKLFNDGRVDGSTAWRVILIATMSNLVFKAGVVAFLGNRRLLWYVALLFGIALLGGGALLAFWQDVNIEMPAEWFDSQVQPDAEMQSEAELLADSEATDDPARQPDSESSD</sequence>
<feature type="domain" description="MgtC/SapB/SrpB/YhiD N-terminal" evidence="3">
    <location>
        <begin position="10"/>
        <end position="134"/>
    </location>
</feature>
<dbReference type="PANTHER" id="PTHR39084:SF1">
    <property type="entry name" value="DUF4010 DOMAIN-CONTAINING PROTEIN"/>
    <property type="match status" value="1"/>
</dbReference>
<feature type="transmembrane region" description="Helical" evidence="2">
    <location>
        <begin position="175"/>
        <end position="195"/>
    </location>
</feature>
<dbReference type="RefSeq" id="WP_345688265.1">
    <property type="nucleotide sequence ID" value="NZ_BAABRO010000022.1"/>
</dbReference>
<feature type="compositionally biased region" description="Acidic residues" evidence="1">
    <location>
        <begin position="438"/>
        <end position="452"/>
    </location>
</feature>
<dbReference type="InterPro" id="IPR025105">
    <property type="entry name" value="DUF4010"/>
</dbReference>
<dbReference type="PANTHER" id="PTHR39084">
    <property type="entry name" value="MEMBRANE PROTEIN-RELATED"/>
    <property type="match status" value="1"/>
</dbReference>
<gene>
    <name evidence="5" type="ORF">Rcae01_05893</name>
</gene>
<feature type="transmembrane region" description="Helical" evidence="2">
    <location>
        <begin position="97"/>
        <end position="126"/>
    </location>
</feature>
<feature type="transmembrane region" description="Helical" evidence="2">
    <location>
        <begin position="235"/>
        <end position="254"/>
    </location>
</feature>
<feature type="domain" description="DUF4010" evidence="4">
    <location>
        <begin position="182"/>
        <end position="390"/>
    </location>
</feature>
<feature type="transmembrane region" description="Helical" evidence="2">
    <location>
        <begin position="366"/>
        <end position="389"/>
    </location>
</feature>
<evidence type="ECO:0000259" key="4">
    <source>
        <dbReference type="Pfam" id="PF13194"/>
    </source>
</evidence>
<proteinExistence type="predicted"/>